<dbReference type="NCBIfam" id="TIGR00174">
    <property type="entry name" value="miaA"/>
    <property type="match status" value="1"/>
</dbReference>
<reference evidence="14" key="1">
    <citation type="submission" date="2020-10" db="EMBL/GenBank/DDBJ databases">
        <authorList>
            <person name="Gilroy R."/>
        </authorList>
    </citation>
    <scope>NUCLEOTIDE SEQUENCE</scope>
    <source>
        <strain evidence="14">ChiHcec3-11533</strain>
    </source>
</reference>
<proteinExistence type="inferred from homology"/>
<dbReference type="HAMAP" id="MF_00185">
    <property type="entry name" value="IPP_trans"/>
    <property type="match status" value="1"/>
</dbReference>
<evidence type="ECO:0000256" key="11">
    <source>
        <dbReference type="RuleBase" id="RU003783"/>
    </source>
</evidence>
<comment type="cofactor">
    <cofactor evidence="1 10">
        <name>Mg(2+)</name>
        <dbReference type="ChEBI" id="CHEBI:18420"/>
    </cofactor>
</comment>
<dbReference type="EMBL" id="DVMU01000099">
    <property type="protein sequence ID" value="HIU33806.1"/>
    <property type="molecule type" value="Genomic_DNA"/>
</dbReference>
<sequence>MQTVSFPRHPKPLLPIVAGPTASGKTACAVELALLLNGEVVSADSMQIYRGMDILSAMPTAEEMRQVRHHMLGIADPGEKFSAAAYRERALEAIFRILSAQKQPIVCGGTGLYINALTRPMGFAEEGSEAIRAELAEIAESPDGRAKLHHMLRKVDPDSANRLHPNDVRRVMRALEIYRLTGRTQTEQNALDRTREGAFREMLFVLDWPREILYERIDRRVEEMLSAGLVEEVRALMVAQQQYPTARQAIGYKEIASALRGERSMEEAIELLKQVTRNYAKRQLTWFRHDPRAIWIPASGRGITEIAKEMVEKIHEQCETPRNS</sequence>
<feature type="site" description="Interaction with substrate tRNA" evidence="10">
    <location>
        <position position="132"/>
    </location>
</feature>
<keyword evidence="4 10" id="KW-0808">Transferase</keyword>
<comment type="caution">
    <text evidence="10">Lacks conserved residue(s) required for the propagation of feature annotation.</text>
</comment>
<evidence type="ECO:0000256" key="13">
    <source>
        <dbReference type="RuleBase" id="RU003785"/>
    </source>
</evidence>
<evidence type="ECO:0000256" key="10">
    <source>
        <dbReference type="HAMAP-Rule" id="MF_00185"/>
    </source>
</evidence>
<dbReference type="Pfam" id="PF01715">
    <property type="entry name" value="IPPT"/>
    <property type="match status" value="1"/>
</dbReference>
<name>A0A9D1LCJ3_9FIRM</name>
<dbReference type="PANTHER" id="PTHR11088">
    <property type="entry name" value="TRNA DIMETHYLALLYLTRANSFERASE"/>
    <property type="match status" value="1"/>
</dbReference>
<comment type="caution">
    <text evidence="14">The sequence shown here is derived from an EMBL/GenBank/DDBJ whole genome shotgun (WGS) entry which is preliminary data.</text>
</comment>
<evidence type="ECO:0000256" key="4">
    <source>
        <dbReference type="ARBA" id="ARBA00022679"/>
    </source>
</evidence>
<dbReference type="Proteomes" id="UP000824072">
    <property type="component" value="Unassembled WGS sequence"/>
</dbReference>
<evidence type="ECO:0000256" key="1">
    <source>
        <dbReference type="ARBA" id="ARBA00001946"/>
    </source>
</evidence>
<evidence type="ECO:0000313" key="14">
    <source>
        <dbReference type="EMBL" id="HIU33806.1"/>
    </source>
</evidence>
<evidence type="ECO:0000256" key="5">
    <source>
        <dbReference type="ARBA" id="ARBA00022694"/>
    </source>
</evidence>
<dbReference type="GO" id="GO:0005524">
    <property type="term" value="F:ATP binding"/>
    <property type="evidence" value="ECO:0007669"/>
    <property type="project" value="UniProtKB-UniRule"/>
</dbReference>
<evidence type="ECO:0000256" key="2">
    <source>
        <dbReference type="ARBA" id="ARBA00003213"/>
    </source>
</evidence>
<organism evidence="14 15">
    <name type="scientific">Candidatus Pullichristensenella excrementigallinarum</name>
    <dbReference type="NCBI Taxonomy" id="2840907"/>
    <lineage>
        <taxon>Bacteria</taxon>
        <taxon>Bacillati</taxon>
        <taxon>Bacillota</taxon>
        <taxon>Clostridia</taxon>
        <taxon>Candidatus Pullichristensenella</taxon>
    </lineage>
</organism>
<dbReference type="GO" id="GO:0006400">
    <property type="term" value="P:tRNA modification"/>
    <property type="evidence" value="ECO:0007669"/>
    <property type="project" value="TreeGrafter"/>
</dbReference>
<dbReference type="GO" id="GO:0052381">
    <property type="term" value="F:tRNA dimethylallyltransferase activity"/>
    <property type="evidence" value="ECO:0007669"/>
    <property type="project" value="UniProtKB-UniRule"/>
</dbReference>
<keyword evidence="5 10" id="KW-0819">tRNA processing</keyword>
<dbReference type="AlphaFoldDB" id="A0A9D1LCJ3"/>
<evidence type="ECO:0000256" key="3">
    <source>
        <dbReference type="ARBA" id="ARBA00005842"/>
    </source>
</evidence>
<comment type="function">
    <text evidence="2 10 12">Catalyzes the transfer of a dimethylallyl group onto the adenine at position 37 in tRNAs that read codons beginning with uridine, leading to the formation of N6-(dimethylallyl)adenosine (i(6)A).</text>
</comment>
<evidence type="ECO:0000256" key="6">
    <source>
        <dbReference type="ARBA" id="ARBA00022741"/>
    </source>
</evidence>
<dbReference type="Gene3D" id="1.10.20.140">
    <property type="match status" value="1"/>
</dbReference>
<dbReference type="PANTHER" id="PTHR11088:SF60">
    <property type="entry name" value="TRNA DIMETHYLALLYLTRANSFERASE"/>
    <property type="match status" value="1"/>
</dbReference>
<evidence type="ECO:0000256" key="8">
    <source>
        <dbReference type="ARBA" id="ARBA00022842"/>
    </source>
</evidence>
<dbReference type="Gene3D" id="3.40.50.300">
    <property type="entry name" value="P-loop containing nucleotide triphosphate hydrolases"/>
    <property type="match status" value="1"/>
</dbReference>
<evidence type="ECO:0000313" key="15">
    <source>
        <dbReference type="Proteomes" id="UP000824072"/>
    </source>
</evidence>
<comment type="catalytic activity">
    <reaction evidence="9 10 11">
        <text>adenosine(37) in tRNA + dimethylallyl diphosphate = N(6)-dimethylallyladenosine(37) in tRNA + diphosphate</text>
        <dbReference type="Rhea" id="RHEA:26482"/>
        <dbReference type="Rhea" id="RHEA-COMP:10162"/>
        <dbReference type="Rhea" id="RHEA-COMP:10375"/>
        <dbReference type="ChEBI" id="CHEBI:33019"/>
        <dbReference type="ChEBI" id="CHEBI:57623"/>
        <dbReference type="ChEBI" id="CHEBI:74411"/>
        <dbReference type="ChEBI" id="CHEBI:74415"/>
        <dbReference type="EC" id="2.5.1.75"/>
    </reaction>
</comment>
<accession>A0A9D1LCJ3</accession>
<dbReference type="InterPro" id="IPR018022">
    <property type="entry name" value="IPT"/>
</dbReference>
<feature type="binding site" evidence="10">
    <location>
        <begin position="19"/>
        <end position="26"/>
    </location>
    <ligand>
        <name>ATP</name>
        <dbReference type="ChEBI" id="CHEBI:30616"/>
    </ligand>
</feature>
<evidence type="ECO:0000256" key="12">
    <source>
        <dbReference type="RuleBase" id="RU003784"/>
    </source>
</evidence>
<dbReference type="InterPro" id="IPR027417">
    <property type="entry name" value="P-loop_NTPase"/>
</dbReference>
<comment type="similarity">
    <text evidence="3 10 13">Belongs to the IPP transferase family.</text>
</comment>
<dbReference type="InterPro" id="IPR039657">
    <property type="entry name" value="Dimethylallyltransferase"/>
</dbReference>
<keyword evidence="8 10" id="KW-0460">Magnesium</keyword>
<comment type="subunit">
    <text evidence="10">Monomer.</text>
</comment>
<feature type="site" description="Interaction with substrate tRNA" evidence="10">
    <location>
        <position position="110"/>
    </location>
</feature>
<dbReference type="EC" id="2.5.1.75" evidence="10"/>
<evidence type="ECO:0000256" key="9">
    <source>
        <dbReference type="ARBA" id="ARBA00049563"/>
    </source>
</evidence>
<dbReference type="SUPFAM" id="SSF52540">
    <property type="entry name" value="P-loop containing nucleoside triphosphate hydrolases"/>
    <property type="match status" value="2"/>
</dbReference>
<feature type="binding site" evidence="10">
    <location>
        <begin position="21"/>
        <end position="26"/>
    </location>
    <ligand>
        <name>substrate</name>
    </ligand>
</feature>
<feature type="region of interest" description="Interaction with substrate tRNA" evidence="10">
    <location>
        <begin position="44"/>
        <end position="47"/>
    </location>
</feature>
<keyword evidence="7 10" id="KW-0067">ATP-binding</keyword>
<keyword evidence="6 10" id="KW-0547">Nucleotide-binding</keyword>
<gene>
    <name evidence="10 14" type="primary">miaA</name>
    <name evidence="14" type="ORF">IAB02_04525</name>
</gene>
<protein>
    <recommendedName>
        <fullName evidence="10">tRNA dimethylallyltransferase</fullName>
        <ecNumber evidence="10">2.5.1.75</ecNumber>
    </recommendedName>
    <alternativeName>
        <fullName evidence="10">Dimethylallyl diphosphate:tRNA dimethylallyltransferase</fullName>
        <shortName evidence="10">DMAPP:tRNA dimethylallyltransferase</shortName>
        <shortName evidence="10">DMATase</shortName>
    </alternativeName>
    <alternativeName>
        <fullName evidence="10">Isopentenyl-diphosphate:tRNA isopentenyltransferase</fullName>
        <shortName evidence="10">IPP transferase</shortName>
        <shortName evidence="10">IPPT</shortName>
        <shortName evidence="10">IPTase</shortName>
    </alternativeName>
</protein>
<evidence type="ECO:0000256" key="7">
    <source>
        <dbReference type="ARBA" id="ARBA00022840"/>
    </source>
</evidence>
<reference evidence="14" key="2">
    <citation type="journal article" date="2021" name="PeerJ">
        <title>Extensive microbial diversity within the chicken gut microbiome revealed by metagenomics and culture.</title>
        <authorList>
            <person name="Gilroy R."/>
            <person name="Ravi A."/>
            <person name="Getino M."/>
            <person name="Pursley I."/>
            <person name="Horton D.L."/>
            <person name="Alikhan N.F."/>
            <person name="Baker D."/>
            <person name="Gharbi K."/>
            <person name="Hall N."/>
            <person name="Watson M."/>
            <person name="Adriaenssens E.M."/>
            <person name="Foster-Nyarko E."/>
            <person name="Jarju S."/>
            <person name="Secka A."/>
            <person name="Antonio M."/>
            <person name="Oren A."/>
            <person name="Chaudhuri R.R."/>
            <person name="La Ragione R."/>
            <person name="Hildebrand F."/>
            <person name="Pallen M.J."/>
        </authorList>
    </citation>
    <scope>NUCLEOTIDE SEQUENCE</scope>
    <source>
        <strain evidence="14">ChiHcec3-11533</strain>
    </source>
</reference>